<dbReference type="PANTHER" id="PTHR44068">
    <property type="entry name" value="ZGC:194242"/>
    <property type="match status" value="1"/>
</dbReference>
<evidence type="ECO:0000259" key="2">
    <source>
        <dbReference type="Pfam" id="PF08241"/>
    </source>
</evidence>
<dbReference type="EMBL" id="FZOU01000004">
    <property type="protein sequence ID" value="SNT07360.1"/>
    <property type="molecule type" value="Genomic_DNA"/>
</dbReference>
<reference evidence="3 4" key="1">
    <citation type="submission" date="2017-06" db="EMBL/GenBank/DDBJ databases">
        <authorList>
            <person name="Kim H.J."/>
            <person name="Triplett B.A."/>
        </authorList>
    </citation>
    <scope>NUCLEOTIDE SEQUENCE [LARGE SCALE GENOMIC DNA]</scope>
    <source>
        <strain evidence="3 4">DSM 18704</strain>
    </source>
</reference>
<dbReference type="RefSeq" id="WP_089409076.1">
    <property type="nucleotide sequence ID" value="NZ_FZOU01000004.1"/>
</dbReference>
<evidence type="ECO:0000313" key="3">
    <source>
        <dbReference type="EMBL" id="SNT07360.1"/>
    </source>
</evidence>
<dbReference type="Pfam" id="PF08241">
    <property type="entry name" value="Methyltransf_11"/>
    <property type="match status" value="1"/>
</dbReference>
<accession>A0A239JNH0</accession>
<dbReference type="Gene3D" id="3.40.50.150">
    <property type="entry name" value="Vaccinia Virus protein VP39"/>
    <property type="match status" value="1"/>
</dbReference>
<protein>
    <submittedName>
        <fullName evidence="3">Ubiquinone/menaquinone biosynthesis C-methylase UbiE</fullName>
    </submittedName>
</protein>
<dbReference type="GO" id="GO:0008757">
    <property type="term" value="F:S-adenosylmethionine-dependent methyltransferase activity"/>
    <property type="evidence" value="ECO:0007669"/>
    <property type="project" value="InterPro"/>
</dbReference>
<keyword evidence="3" id="KW-0830">Ubiquinone</keyword>
<dbReference type="OrthoDB" id="9784101at2"/>
<organism evidence="3 4">
    <name type="scientific">Granulicella rosea</name>
    <dbReference type="NCBI Taxonomy" id="474952"/>
    <lineage>
        <taxon>Bacteria</taxon>
        <taxon>Pseudomonadati</taxon>
        <taxon>Acidobacteriota</taxon>
        <taxon>Terriglobia</taxon>
        <taxon>Terriglobales</taxon>
        <taxon>Acidobacteriaceae</taxon>
        <taxon>Granulicella</taxon>
    </lineage>
</organism>
<gene>
    <name evidence="3" type="ORF">SAMN05421770_10446</name>
</gene>
<keyword evidence="3" id="KW-0489">Methyltransferase</keyword>
<name>A0A239JNH0_9BACT</name>
<dbReference type="SUPFAM" id="SSF53335">
    <property type="entry name" value="S-adenosyl-L-methionine-dependent methyltransferases"/>
    <property type="match status" value="1"/>
</dbReference>
<dbReference type="Proteomes" id="UP000198356">
    <property type="component" value="Unassembled WGS sequence"/>
</dbReference>
<dbReference type="AlphaFoldDB" id="A0A239JNH0"/>
<dbReference type="PANTHER" id="PTHR44068:SF11">
    <property type="entry name" value="GERANYL DIPHOSPHATE 2-C-METHYLTRANSFERASE"/>
    <property type="match status" value="1"/>
</dbReference>
<dbReference type="InterPro" id="IPR050447">
    <property type="entry name" value="Erg6_SMT_methyltransf"/>
</dbReference>
<keyword evidence="4" id="KW-1185">Reference proteome</keyword>
<feature type="domain" description="Methyltransferase type 11" evidence="2">
    <location>
        <begin position="54"/>
        <end position="147"/>
    </location>
</feature>
<sequence>MSTTPSPTPDFNAIKVRQQAAWATGDYAVVGTAIVLMAELLCETMDVRSGWRVLDVAAGSGNASLAAARRGCLVTSTDYVPSLLERGKLRAAAEGLTMDFQVADAENLPFADGEFDAALSTVGVMFAPNQTAAAAEMFRVVRPGGRIGLACWTPAGFVGQIFKRIGKYVPPPAGLNPPSLWGTEARLKELFPGARSIEATTKNFHFRSPSPENWLEVFKAYYGPMNRTFAALDAAGQAALTADLMELVASLNVAHDGTMVLPSEYLEIVIAK</sequence>
<dbReference type="GO" id="GO:0032259">
    <property type="term" value="P:methylation"/>
    <property type="evidence" value="ECO:0007669"/>
    <property type="project" value="UniProtKB-KW"/>
</dbReference>
<evidence type="ECO:0000313" key="4">
    <source>
        <dbReference type="Proteomes" id="UP000198356"/>
    </source>
</evidence>
<dbReference type="InterPro" id="IPR013216">
    <property type="entry name" value="Methyltransf_11"/>
</dbReference>
<proteinExistence type="predicted"/>
<keyword evidence="1" id="KW-0808">Transferase</keyword>
<dbReference type="CDD" id="cd02440">
    <property type="entry name" value="AdoMet_MTases"/>
    <property type="match status" value="1"/>
</dbReference>
<dbReference type="InterPro" id="IPR029063">
    <property type="entry name" value="SAM-dependent_MTases_sf"/>
</dbReference>
<evidence type="ECO:0000256" key="1">
    <source>
        <dbReference type="ARBA" id="ARBA00022679"/>
    </source>
</evidence>